<organism evidence="1 2">
    <name type="scientific">Amanita muscaria (strain Koide BX008)</name>
    <dbReference type="NCBI Taxonomy" id="946122"/>
    <lineage>
        <taxon>Eukaryota</taxon>
        <taxon>Fungi</taxon>
        <taxon>Dikarya</taxon>
        <taxon>Basidiomycota</taxon>
        <taxon>Agaricomycotina</taxon>
        <taxon>Agaricomycetes</taxon>
        <taxon>Agaricomycetidae</taxon>
        <taxon>Agaricales</taxon>
        <taxon>Pluteineae</taxon>
        <taxon>Amanitaceae</taxon>
        <taxon>Amanita</taxon>
    </lineage>
</organism>
<name>A0A0C2S064_AMAMK</name>
<protein>
    <submittedName>
        <fullName evidence="1">Uncharacterized protein</fullName>
    </submittedName>
</protein>
<keyword evidence="2" id="KW-1185">Reference proteome</keyword>
<dbReference type="HOGENOM" id="CLU_2170418_0_0_1"/>
<dbReference type="AlphaFoldDB" id="A0A0C2S064"/>
<reference evidence="1 2" key="1">
    <citation type="submission" date="2014-04" db="EMBL/GenBank/DDBJ databases">
        <title>Evolutionary Origins and Diversification of the Mycorrhizal Mutualists.</title>
        <authorList>
            <consortium name="DOE Joint Genome Institute"/>
            <consortium name="Mycorrhizal Genomics Consortium"/>
            <person name="Kohler A."/>
            <person name="Kuo A."/>
            <person name="Nagy L.G."/>
            <person name="Floudas D."/>
            <person name="Copeland A."/>
            <person name="Barry K.W."/>
            <person name="Cichocki N."/>
            <person name="Veneault-Fourrey C."/>
            <person name="LaButti K."/>
            <person name="Lindquist E.A."/>
            <person name="Lipzen A."/>
            <person name="Lundell T."/>
            <person name="Morin E."/>
            <person name="Murat C."/>
            <person name="Riley R."/>
            <person name="Ohm R."/>
            <person name="Sun H."/>
            <person name="Tunlid A."/>
            <person name="Henrissat B."/>
            <person name="Grigoriev I.V."/>
            <person name="Hibbett D.S."/>
            <person name="Martin F."/>
        </authorList>
    </citation>
    <scope>NUCLEOTIDE SEQUENCE [LARGE SCALE GENOMIC DNA]</scope>
    <source>
        <strain evidence="1 2">Koide BX008</strain>
    </source>
</reference>
<dbReference type="EMBL" id="KN818454">
    <property type="protein sequence ID" value="KIL56015.1"/>
    <property type="molecule type" value="Genomic_DNA"/>
</dbReference>
<accession>A0A0C2S064</accession>
<evidence type="ECO:0000313" key="1">
    <source>
        <dbReference type="EMBL" id="KIL56015.1"/>
    </source>
</evidence>
<dbReference type="InParanoid" id="A0A0C2S064"/>
<proteinExistence type="predicted"/>
<gene>
    <name evidence="1" type="ORF">M378DRAFT_548737</name>
</gene>
<evidence type="ECO:0000313" key="2">
    <source>
        <dbReference type="Proteomes" id="UP000054549"/>
    </source>
</evidence>
<dbReference type="Proteomes" id="UP000054549">
    <property type="component" value="Unassembled WGS sequence"/>
</dbReference>
<sequence length="110" mass="12320">MLTDSQFRGWLPSPIAVLAFAREYRNWLFARSDSLGPLDARPQYCRQRIRASIHSTSIITASQFAFVLSVSDLKGTEYGVSQLSPCDSNCIYRLVLNHGSPVLWQSTLPA</sequence>